<name>A0A919G7L0_9ACTN</name>
<organism evidence="2 3">
    <name type="scientific">Kitasatospora indigofera</name>
    <dbReference type="NCBI Taxonomy" id="67307"/>
    <lineage>
        <taxon>Bacteria</taxon>
        <taxon>Bacillati</taxon>
        <taxon>Actinomycetota</taxon>
        <taxon>Actinomycetes</taxon>
        <taxon>Kitasatosporales</taxon>
        <taxon>Streptomycetaceae</taxon>
        <taxon>Kitasatospora</taxon>
    </lineage>
</organism>
<feature type="transmembrane region" description="Helical" evidence="1">
    <location>
        <begin position="130"/>
        <end position="152"/>
    </location>
</feature>
<dbReference type="Proteomes" id="UP000617734">
    <property type="component" value="Unassembled WGS sequence"/>
</dbReference>
<feature type="transmembrane region" description="Helical" evidence="1">
    <location>
        <begin position="92"/>
        <end position="110"/>
    </location>
</feature>
<keyword evidence="1" id="KW-0812">Transmembrane</keyword>
<proteinExistence type="predicted"/>
<accession>A0A919G7L0</accession>
<protein>
    <submittedName>
        <fullName evidence="2">Uncharacterized protein</fullName>
    </submittedName>
</protein>
<keyword evidence="1" id="KW-0472">Membrane</keyword>
<keyword evidence="1" id="KW-1133">Transmembrane helix</keyword>
<dbReference type="AlphaFoldDB" id="A0A919G7L0"/>
<dbReference type="RefSeq" id="WP_229927821.1">
    <property type="nucleotide sequence ID" value="NZ_BNBO01000041.1"/>
</dbReference>
<reference evidence="2" key="1">
    <citation type="journal article" date="2014" name="Int. J. Syst. Evol. Microbiol.">
        <title>Complete genome sequence of Corynebacterium casei LMG S-19264T (=DSM 44701T), isolated from a smear-ripened cheese.</title>
        <authorList>
            <consortium name="US DOE Joint Genome Institute (JGI-PGF)"/>
            <person name="Walter F."/>
            <person name="Albersmeier A."/>
            <person name="Kalinowski J."/>
            <person name="Ruckert C."/>
        </authorList>
    </citation>
    <scope>NUCLEOTIDE SEQUENCE</scope>
    <source>
        <strain evidence="2">JCM 4646</strain>
    </source>
</reference>
<reference evidence="2" key="2">
    <citation type="submission" date="2020-09" db="EMBL/GenBank/DDBJ databases">
        <authorList>
            <person name="Sun Q."/>
            <person name="Ohkuma M."/>
        </authorList>
    </citation>
    <scope>NUCLEOTIDE SEQUENCE</scope>
    <source>
        <strain evidence="2">JCM 4646</strain>
    </source>
</reference>
<evidence type="ECO:0000313" key="3">
    <source>
        <dbReference type="Proteomes" id="UP000617734"/>
    </source>
</evidence>
<feature type="transmembrane region" description="Helical" evidence="1">
    <location>
        <begin position="21"/>
        <end position="40"/>
    </location>
</feature>
<dbReference type="EMBL" id="BNBO01000041">
    <property type="protein sequence ID" value="GHH79311.1"/>
    <property type="molecule type" value="Genomic_DNA"/>
</dbReference>
<sequence>MNALPALDGLLPADGLFALEGQLRLVGAVLVGMGAFHALLPKVVGWPADLAGVSLLTRQVSYAHLFFVGLACFLFGLLALCLAPDLLAGTPLGTALLAGQALFWGARWFFEFAYFSPRLWRGDALRTTGHVALSVLWTWVTAVFALALLHALRAG</sequence>
<feature type="transmembrane region" description="Helical" evidence="1">
    <location>
        <begin position="60"/>
        <end position="80"/>
    </location>
</feature>
<evidence type="ECO:0000313" key="2">
    <source>
        <dbReference type="EMBL" id="GHH79311.1"/>
    </source>
</evidence>
<evidence type="ECO:0000256" key="1">
    <source>
        <dbReference type="SAM" id="Phobius"/>
    </source>
</evidence>
<comment type="caution">
    <text evidence="2">The sequence shown here is derived from an EMBL/GenBank/DDBJ whole genome shotgun (WGS) entry which is preliminary data.</text>
</comment>
<dbReference type="GeneID" id="95356051"/>
<gene>
    <name evidence="2" type="ORF">GCM10018781_57060</name>
</gene>
<keyword evidence="3" id="KW-1185">Reference proteome</keyword>